<dbReference type="Proteomes" id="UP001059836">
    <property type="component" value="Chromosome"/>
</dbReference>
<dbReference type="InterPro" id="IPR045455">
    <property type="entry name" value="NrS-1_pol-like_helicase"/>
</dbReference>
<evidence type="ECO:0000256" key="2">
    <source>
        <dbReference type="ARBA" id="ARBA00022801"/>
    </source>
</evidence>
<dbReference type="PROSITE" id="PS51206">
    <property type="entry name" value="SF3_HELICASE_1"/>
    <property type="match status" value="1"/>
</dbReference>
<evidence type="ECO:0000256" key="4">
    <source>
        <dbReference type="SAM" id="MobiDB-lite"/>
    </source>
</evidence>
<dbReference type="NCBIfam" id="TIGR01613">
    <property type="entry name" value="primase_Cterm"/>
    <property type="match status" value="1"/>
</dbReference>
<keyword evidence="3" id="KW-0067">ATP-binding</keyword>
<evidence type="ECO:0000313" key="6">
    <source>
        <dbReference type="EMBL" id="QHN35785.1"/>
    </source>
</evidence>
<feature type="region of interest" description="Disordered" evidence="4">
    <location>
        <begin position="632"/>
        <end position="656"/>
    </location>
</feature>
<keyword evidence="1" id="KW-0547">Nucleotide-binding</keyword>
<dbReference type="Gene3D" id="3.40.50.300">
    <property type="entry name" value="P-loop containing nucleotide triphosphate hydrolases"/>
    <property type="match status" value="1"/>
</dbReference>
<protein>
    <submittedName>
        <fullName evidence="6">DUF3854 domain-containing protein</fullName>
    </submittedName>
</protein>
<proteinExistence type="predicted"/>
<dbReference type="InterPro" id="IPR027417">
    <property type="entry name" value="P-loop_NTPase"/>
</dbReference>
<keyword evidence="2" id="KW-0378">Hydrolase</keyword>
<keyword evidence="7" id="KW-1185">Reference proteome</keyword>
<sequence length="656" mass="71142">MSETGILTDADRDHLVAHAVDGDWLDAHPGAAFSYDADTEFPEGLQWVRAREDASSTGLVFIWTQADGTAIWQLNPHTPPTDSTGRPMKYIGPRRPDAEGDAEVADAPGVLSYGIIADTGRRLHPVWLVEGTKQSRAAAAALAARPSGAGYATVIGIPGIDSWTRGVPVELFARFRGREVIVIPDADARTNARVYAASELLGKNVKGAGARSVRFVQLPVTGTEGLDDYLAGHPRERRGRELETLGEYAISAPAPVKPRAKTTNAPARAGADGTRRALLLTEPYWADGAIRPDYLARAAMEQYHLIQGVRSPVAMYSKQGVYLDDLSPLRTVVRLTLLDDQTPGRVQAVEDQCRSYAEVRGVVLPDGLMPEPLVNVRNGMVDLHTGQLLPHDPKYRSSIQLPIEYDPAATCPLYDEWIIDRAGPEQAAVIDAIGRQMIDPSAMPRFALMLVGPPRTAKSMLLKLLTEIAGPERTSSVALQQLHREHYSVNLYGKLLNSCADLPGADTDDLGVFKQLTGGDQIQANPKNKDMFGFRNTATLAFSSNEIPSLPEGGAAFARMIPVAFVKSFLGSEDMTLEARLLAEMSGIFNRFVRHPGTPPVPHPEVVETFRSGADRVARFVASVTVPCTTETALDADGRPPHLGLWTTPARPDQPR</sequence>
<organism evidence="6 7">
    <name type="scientific">Gordonia pseudamarae</name>
    <dbReference type="NCBI Taxonomy" id="2831662"/>
    <lineage>
        <taxon>Bacteria</taxon>
        <taxon>Bacillati</taxon>
        <taxon>Actinomycetota</taxon>
        <taxon>Actinomycetes</taxon>
        <taxon>Mycobacteriales</taxon>
        <taxon>Gordoniaceae</taxon>
        <taxon>Gordonia</taxon>
    </lineage>
</organism>
<dbReference type="InterPro" id="IPR051620">
    <property type="entry name" value="ORF904-like_C"/>
</dbReference>
<dbReference type="EMBL" id="CP045809">
    <property type="protein sequence ID" value="QHN35785.1"/>
    <property type="molecule type" value="Genomic_DNA"/>
</dbReference>
<dbReference type="Pfam" id="PF08706">
    <property type="entry name" value="D5_N"/>
    <property type="match status" value="1"/>
</dbReference>
<reference evidence="6" key="1">
    <citation type="journal article" date="2021" name="Nat. Microbiol.">
        <title>Cocultivation of an ultrasmall environmental parasitic bacterium with lytic ability against bacteria associated with wastewater foams.</title>
        <authorList>
            <person name="Batinovic S."/>
            <person name="Rose J.J.A."/>
            <person name="Ratcliffe J."/>
            <person name="Seviour R.J."/>
            <person name="Petrovski S."/>
        </authorList>
    </citation>
    <scope>NUCLEOTIDE SEQUENCE</scope>
    <source>
        <strain evidence="6">CON9</strain>
    </source>
</reference>
<dbReference type="Pfam" id="PF19263">
    <property type="entry name" value="DUF5906"/>
    <property type="match status" value="1"/>
</dbReference>
<evidence type="ECO:0000256" key="3">
    <source>
        <dbReference type="ARBA" id="ARBA00022840"/>
    </source>
</evidence>
<dbReference type="InterPro" id="IPR014015">
    <property type="entry name" value="Helicase_SF3_DNA-vir"/>
</dbReference>
<name>A0ABX6IKH2_9ACTN</name>
<dbReference type="PANTHER" id="PTHR35372:SF2">
    <property type="entry name" value="SF3 HELICASE DOMAIN-CONTAINING PROTEIN"/>
    <property type="match status" value="1"/>
</dbReference>
<accession>A0ABX6IKH2</accession>
<evidence type="ECO:0000256" key="1">
    <source>
        <dbReference type="ARBA" id="ARBA00022741"/>
    </source>
</evidence>
<dbReference type="PANTHER" id="PTHR35372">
    <property type="entry name" value="ATP BINDING PROTEIN-RELATED"/>
    <property type="match status" value="1"/>
</dbReference>
<feature type="domain" description="SF3 helicase" evidence="5">
    <location>
        <begin position="424"/>
        <end position="578"/>
    </location>
</feature>
<dbReference type="InterPro" id="IPR014818">
    <property type="entry name" value="Phage/plasmid_primase_P4_C"/>
</dbReference>
<evidence type="ECO:0000259" key="5">
    <source>
        <dbReference type="PROSITE" id="PS51206"/>
    </source>
</evidence>
<evidence type="ECO:0000313" key="7">
    <source>
        <dbReference type="Proteomes" id="UP001059836"/>
    </source>
</evidence>
<dbReference type="RefSeq" id="WP_213243944.1">
    <property type="nucleotide sequence ID" value="NZ_CP045806.1"/>
</dbReference>
<dbReference type="SUPFAM" id="SSF52540">
    <property type="entry name" value="P-loop containing nucleoside triphosphate hydrolases"/>
    <property type="match status" value="1"/>
</dbReference>
<dbReference type="InterPro" id="IPR006500">
    <property type="entry name" value="Helicase_put_C_phage/plasmid"/>
</dbReference>
<gene>
    <name evidence="6" type="ORF">GII31_13800</name>
</gene>